<dbReference type="Proteomes" id="UP000230603">
    <property type="component" value="Unassembled WGS sequence"/>
</dbReference>
<protein>
    <submittedName>
        <fullName evidence="2">Prepilin peptidase</fullName>
    </submittedName>
</protein>
<comment type="caution">
    <text evidence="2">The sequence shown here is derived from an EMBL/GenBank/DDBJ whole genome shotgun (WGS) entry which is preliminary data.</text>
</comment>
<feature type="non-terminal residue" evidence="2">
    <location>
        <position position="1"/>
    </location>
</feature>
<accession>A0A2M8L9N1</accession>
<proteinExistence type="predicted"/>
<evidence type="ECO:0000313" key="2">
    <source>
        <dbReference type="EMBL" id="PJE73320.1"/>
    </source>
</evidence>
<reference evidence="3" key="1">
    <citation type="submission" date="2017-09" db="EMBL/GenBank/DDBJ databases">
        <title>Depth-based differentiation of microbial function through sediment-hosted aquifers and enrichment of novel symbionts in the deep terrestrial subsurface.</title>
        <authorList>
            <person name="Probst A.J."/>
            <person name="Ladd B."/>
            <person name="Jarett J.K."/>
            <person name="Geller-Mcgrath D.E."/>
            <person name="Sieber C.M.K."/>
            <person name="Emerson J.B."/>
            <person name="Anantharaman K."/>
            <person name="Thomas B.C."/>
            <person name="Malmstrom R."/>
            <person name="Stieglmeier M."/>
            <person name="Klingl A."/>
            <person name="Woyke T."/>
            <person name="Ryan C.M."/>
            <person name="Banfield J.F."/>
        </authorList>
    </citation>
    <scope>NUCLEOTIDE SEQUENCE [LARGE SCALE GENOMIC DNA]</scope>
</reference>
<sequence>IFLMLFRGKKYGMKSQIPFGPFLVAGSLLAFFVNINIMDWLYVL</sequence>
<keyword evidence="1" id="KW-0812">Transmembrane</keyword>
<gene>
    <name evidence="2" type="ORF">COV00_00400</name>
</gene>
<dbReference type="AlphaFoldDB" id="A0A2M8L9N1"/>
<keyword evidence="1" id="KW-1133">Transmembrane helix</keyword>
<feature type="transmembrane region" description="Helical" evidence="1">
    <location>
        <begin position="21"/>
        <end position="43"/>
    </location>
</feature>
<evidence type="ECO:0000313" key="3">
    <source>
        <dbReference type="Proteomes" id="UP000230603"/>
    </source>
</evidence>
<name>A0A2M8L9N1_9BACT</name>
<organism evidence="2 3">
    <name type="scientific">Candidatus Tagabacteria bacterium CG10_big_fil_rev_8_21_14_0_10_40_13</name>
    <dbReference type="NCBI Taxonomy" id="1975022"/>
    <lineage>
        <taxon>Bacteria</taxon>
        <taxon>Candidatus Tagaibacteriota</taxon>
    </lineage>
</organism>
<dbReference type="EMBL" id="PFEP01000006">
    <property type="protein sequence ID" value="PJE73320.1"/>
    <property type="molecule type" value="Genomic_DNA"/>
</dbReference>
<keyword evidence="1" id="KW-0472">Membrane</keyword>
<evidence type="ECO:0000256" key="1">
    <source>
        <dbReference type="SAM" id="Phobius"/>
    </source>
</evidence>